<dbReference type="AlphaFoldDB" id="A0AAN6T388"/>
<keyword evidence="2" id="KW-1185">Reference proteome</keyword>
<organism evidence="1 2">
    <name type="scientific">Parathielavia hyrcaniae</name>
    <dbReference type="NCBI Taxonomy" id="113614"/>
    <lineage>
        <taxon>Eukaryota</taxon>
        <taxon>Fungi</taxon>
        <taxon>Dikarya</taxon>
        <taxon>Ascomycota</taxon>
        <taxon>Pezizomycotina</taxon>
        <taxon>Sordariomycetes</taxon>
        <taxon>Sordariomycetidae</taxon>
        <taxon>Sordariales</taxon>
        <taxon>Chaetomiaceae</taxon>
        <taxon>Parathielavia</taxon>
    </lineage>
</organism>
<reference evidence="1" key="1">
    <citation type="journal article" date="2023" name="Mol. Phylogenet. Evol.">
        <title>Genome-scale phylogeny and comparative genomics of the fungal order Sordariales.</title>
        <authorList>
            <person name="Hensen N."/>
            <person name="Bonometti L."/>
            <person name="Westerberg I."/>
            <person name="Brannstrom I.O."/>
            <person name="Guillou S."/>
            <person name="Cros-Aarteil S."/>
            <person name="Calhoun S."/>
            <person name="Haridas S."/>
            <person name="Kuo A."/>
            <person name="Mondo S."/>
            <person name="Pangilinan J."/>
            <person name="Riley R."/>
            <person name="LaButti K."/>
            <person name="Andreopoulos B."/>
            <person name="Lipzen A."/>
            <person name="Chen C."/>
            <person name="Yan M."/>
            <person name="Daum C."/>
            <person name="Ng V."/>
            <person name="Clum A."/>
            <person name="Steindorff A."/>
            <person name="Ohm R.A."/>
            <person name="Martin F."/>
            <person name="Silar P."/>
            <person name="Natvig D.O."/>
            <person name="Lalanne C."/>
            <person name="Gautier V."/>
            <person name="Ament-Velasquez S.L."/>
            <person name="Kruys A."/>
            <person name="Hutchinson M.I."/>
            <person name="Powell A.J."/>
            <person name="Barry K."/>
            <person name="Miller A.N."/>
            <person name="Grigoriev I.V."/>
            <person name="Debuchy R."/>
            <person name="Gladieux P."/>
            <person name="Hiltunen Thoren M."/>
            <person name="Johannesson H."/>
        </authorList>
    </citation>
    <scope>NUCLEOTIDE SEQUENCE</scope>
    <source>
        <strain evidence="1">CBS 757.83</strain>
    </source>
</reference>
<dbReference type="EMBL" id="MU863631">
    <property type="protein sequence ID" value="KAK4102611.1"/>
    <property type="molecule type" value="Genomic_DNA"/>
</dbReference>
<evidence type="ECO:0000313" key="2">
    <source>
        <dbReference type="Proteomes" id="UP001305647"/>
    </source>
</evidence>
<proteinExistence type="predicted"/>
<evidence type="ECO:0000313" key="1">
    <source>
        <dbReference type="EMBL" id="KAK4102611.1"/>
    </source>
</evidence>
<accession>A0AAN6T388</accession>
<name>A0AAN6T388_9PEZI</name>
<comment type="caution">
    <text evidence="1">The sequence shown here is derived from an EMBL/GenBank/DDBJ whole genome shotgun (WGS) entry which is preliminary data.</text>
</comment>
<reference evidence="1" key="2">
    <citation type="submission" date="2023-05" db="EMBL/GenBank/DDBJ databases">
        <authorList>
            <consortium name="Lawrence Berkeley National Laboratory"/>
            <person name="Steindorff A."/>
            <person name="Hensen N."/>
            <person name="Bonometti L."/>
            <person name="Westerberg I."/>
            <person name="Brannstrom I.O."/>
            <person name="Guillou S."/>
            <person name="Cros-Aarteil S."/>
            <person name="Calhoun S."/>
            <person name="Haridas S."/>
            <person name="Kuo A."/>
            <person name="Mondo S."/>
            <person name="Pangilinan J."/>
            <person name="Riley R."/>
            <person name="Labutti K."/>
            <person name="Andreopoulos B."/>
            <person name="Lipzen A."/>
            <person name="Chen C."/>
            <person name="Yanf M."/>
            <person name="Daum C."/>
            <person name="Ng V."/>
            <person name="Clum A."/>
            <person name="Ohm R."/>
            <person name="Martin F."/>
            <person name="Silar P."/>
            <person name="Natvig D."/>
            <person name="Lalanne C."/>
            <person name="Gautier V."/>
            <person name="Ament-Velasquez S.L."/>
            <person name="Kruys A."/>
            <person name="Hutchinson M.I."/>
            <person name="Powell A.J."/>
            <person name="Barry K."/>
            <person name="Miller A.N."/>
            <person name="Grigoriev I.V."/>
            <person name="Debuchy R."/>
            <person name="Gladieux P."/>
            <person name="Thoren M.H."/>
            <person name="Johannesson H."/>
        </authorList>
    </citation>
    <scope>NUCLEOTIDE SEQUENCE</scope>
    <source>
        <strain evidence="1">CBS 757.83</strain>
    </source>
</reference>
<sequence>MRGRCRCKLTACSPSQALRSEPDFSWPYQAFLETRRSATIHCPSAFNQTKSIHDAERVIPGWQRQAPRKTHRLNQSYRVLTARIHRTAPNPGCHPRLLANRSAKWLVEISEGSQGSEISKKPQARTQGVGVVSQRPFVLGRDQIEASLRASPLLHP</sequence>
<protein>
    <submittedName>
        <fullName evidence="1">Uncharacterized protein</fullName>
    </submittedName>
</protein>
<gene>
    <name evidence="1" type="ORF">N658DRAFT_343234</name>
</gene>
<dbReference type="Proteomes" id="UP001305647">
    <property type="component" value="Unassembled WGS sequence"/>
</dbReference>